<dbReference type="EMBL" id="CADIKH010000009">
    <property type="protein sequence ID" value="CAB3754123.1"/>
    <property type="molecule type" value="Genomic_DNA"/>
</dbReference>
<proteinExistence type="predicted"/>
<organism evidence="1 2">
    <name type="scientific">Paraburkholderia humisilvae</name>
    <dbReference type="NCBI Taxonomy" id="627669"/>
    <lineage>
        <taxon>Bacteria</taxon>
        <taxon>Pseudomonadati</taxon>
        <taxon>Pseudomonadota</taxon>
        <taxon>Betaproteobacteria</taxon>
        <taxon>Burkholderiales</taxon>
        <taxon>Burkholderiaceae</taxon>
        <taxon>Paraburkholderia</taxon>
    </lineage>
</organism>
<protein>
    <submittedName>
        <fullName evidence="1">Uncharacterized protein</fullName>
    </submittedName>
</protein>
<dbReference type="RefSeq" id="WP_175226540.1">
    <property type="nucleotide sequence ID" value="NZ_CADIKH010000009.1"/>
</dbReference>
<reference evidence="1 2" key="1">
    <citation type="submission" date="2020-04" db="EMBL/GenBank/DDBJ databases">
        <authorList>
            <person name="De Canck E."/>
        </authorList>
    </citation>
    <scope>NUCLEOTIDE SEQUENCE [LARGE SCALE GENOMIC DNA]</scope>
    <source>
        <strain evidence="1 2">LMG 29542</strain>
    </source>
</reference>
<accession>A0A6J5DJK2</accession>
<gene>
    <name evidence="1" type="ORF">LMG29542_02256</name>
</gene>
<evidence type="ECO:0000313" key="2">
    <source>
        <dbReference type="Proteomes" id="UP000494363"/>
    </source>
</evidence>
<dbReference type="AlphaFoldDB" id="A0A6J5DJK2"/>
<sequence>MQANELPIWVIYDKPSDIPDWFVARKWFLDRPTSELRLGRTLDEVRAKLPAGLYRLPRDPSDDAKIVESWI</sequence>
<name>A0A6J5DJK2_9BURK</name>
<dbReference type="Proteomes" id="UP000494363">
    <property type="component" value="Unassembled WGS sequence"/>
</dbReference>
<evidence type="ECO:0000313" key="1">
    <source>
        <dbReference type="EMBL" id="CAB3754123.1"/>
    </source>
</evidence>
<keyword evidence="2" id="KW-1185">Reference proteome</keyword>